<evidence type="ECO:0008006" key="8">
    <source>
        <dbReference type="Google" id="ProtNLM"/>
    </source>
</evidence>
<dbReference type="STRING" id="64571.A0A1Y2H2B8"/>
<keyword evidence="5" id="KW-0732">Signal</keyword>
<feature type="transmembrane region" description="Helical" evidence="4">
    <location>
        <begin position="364"/>
        <end position="389"/>
    </location>
</feature>
<keyword evidence="2" id="KW-0677">Repeat</keyword>
<protein>
    <recommendedName>
        <fullName evidence="8">Galactose oxidase</fullName>
    </recommendedName>
</protein>
<sequence>MVVWYASVLSLIIAVACAQPQSVPPRSTRAITLVGDDVFLYGGGDCYSDFYSLHLDSANGWVAANAPWNNIKGGSSSPVMGTTSWAVGSTDGKSLLFYGQTLCPDLLAKDANSPHTFTRSSASIQFQLENNAWTQSATTNDILGPRQVKDDQPVPVQVVDSKNHMVYTFVYDVFTPQAVVLAPFIDAGSAIYHEGTILVIGGGKPAGTKLTGDDVDTASGWYKMDRCWVYTIATNQWSVRNLTAAGGNFPLPRRLAALVAVGNKIYMHGGNTTQTVSTESYAKDLWILDLGTWQWTKGVDSLNGRAMHTLINYQNKLLSFSGFEFETSKTKAAQNAYIMIFDFETSSWAVQFGTIVQTYFQRHAVAIISGSVGAFLVIVVLASVAARLWRRHTRGSRISKAGPGAARGFSINRKRSNKPFLASTAAHKLEAAHPSAETAASRLSGMTLAPGTGGGARTHETQLDLSALPRASESTVYDQNPHYQQKTYNPYAPVQQQQQVPLMSANALEQQGQEIELEPYVDDDEPEEKDARPLSHAAVGTAVFSPSPSPPHSGTRNN</sequence>
<gene>
    <name evidence="6" type="ORF">BCR41DRAFT_2796</name>
</gene>
<evidence type="ECO:0000313" key="6">
    <source>
        <dbReference type="EMBL" id="ORZ28696.1"/>
    </source>
</evidence>
<keyword evidence="4" id="KW-1133">Transmembrane helix</keyword>
<feature type="signal peptide" evidence="5">
    <location>
        <begin position="1"/>
        <end position="18"/>
    </location>
</feature>
<dbReference type="AlphaFoldDB" id="A0A1Y2H2B8"/>
<feature type="compositionally biased region" description="Acidic residues" evidence="3">
    <location>
        <begin position="515"/>
        <end position="528"/>
    </location>
</feature>
<feature type="region of interest" description="Disordered" evidence="3">
    <location>
        <begin position="440"/>
        <end position="459"/>
    </location>
</feature>
<feature type="chain" id="PRO_5012598610" description="Galactose oxidase" evidence="5">
    <location>
        <begin position="19"/>
        <end position="558"/>
    </location>
</feature>
<comment type="caution">
    <text evidence="6">The sequence shown here is derived from an EMBL/GenBank/DDBJ whole genome shotgun (WGS) entry which is preliminary data.</text>
</comment>
<name>A0A1Y2H2B8_9FUNG</name>
<keyword evidence="4" id="KW-0812">Transmembrane</keyword>
<keyword evidence="7" id="KW-1185">Reference proteome</keyword>
<evidence type="ECO:0000256" key="4">
    <source>
        <dbReference type="SAM" id="Phobius"/>
    </source>
</evidence>
<keyword evidence="1" id="KW-0880">Kelch repeat</keyword>
<dbReference type="RefSeq" id="XP_021886369.1">
    <property type="nucleotide sequence ID" value="XM_022020218.1"/>
</dbReference>
<dbReference type="SUPFAM" id="SSF117281">
    <property type="entry name" value="Kelch motif"/>
    <property type="match status" value="1"/>
</dbReference>
<evidence type="ECO:0000256" key="2">
    <source>
        <dbReference type="ARBA" id="ARBA00022737"/>
    </source>
</evidence>
<evidence type="ECO:0000256" key="3">
    <source>
        <dbReference type="SAM" id="MobiDB-lite"/>
    </source>
</evidence>
<keyword evidence="4" id="KW-0472">Membrane</keyword>
<organism evidence="6 7">
    <name type="scientific">Lobosporangium transversale</name>
    <dbReference type="NCBI Taxonomy" id="64571"/>
    <lineage>
        <taxon>Eukaryota</taxon>
        <taxon>Fungi</taxon>
        <taxon>Fungi incertae sedis</taxon>
        <taxon>Mucoromycota</taxon>
        <taxon>Mortierellomycotina</taxon>
        <taxon>Mortierellomycetes</taxon>
        <taxon>Mortierellales</taxon>
        <taxon>Mortierellaceae</taxon>
        <taxon>Lobosporangium</taxon>
    </lineage>
</organism>
<proteinExistence type="predicted"/>
<dbReference type="Gene3D" id="2.120.10.80">
    <property type="entry name" value="Kelch-type beta propeller"/>
    <property type="match status" value="1"/>
</dbReference>
<evidence type="ECO:0000256" key="5">
    <source>
        <dbReference type="SAM" id="SignalP"/>
    </source>
</evidence>
<dbReference type="Pfam" id="PF24681">
    <property type="entry name" value="Kelch_KLHDC2_KLHL20_DRC7"/>
    <property type="match status" value="1"/>
</dbReference>
<dbReference type="PANTHER" id="PTHR46093:SF18">
    <property type="entry name" value="FIBRONECTIN TYPE-III DOMAIN-CONTAINING PROTEIN"/>
    <property type="match status" value="1"/>
</dbReference>
<dbReference type="InParanoid" id="A0A1Y2H2B8"/>
<dbReference type="Proteomes" id="UP000193648">
    <property type="component" value="Unassembled WGS sequence"/>
</dbReference>
<feature type="region of interest" description="Disordered" evidence="3">
    <location>
        <begin position="506"/>
        <end position="558"/>
    </location>
</feature>
<dbReference type="InterPro" id="IPR015915">
    <property type="entry name" value="Kelch-typ_b-propeller"/>
</dbReference>
<dbReference type="PANTHER" id="PTHR46093">
    <property type="entry name" value="ACYL-COA-BINDING DOMAIN-CONTAINING PROTEIN 5"/>
    <property type="match status" value="1"/>
</dbReference>
<accession>A0A1Y2H2B8</accession>
<dbReference type="OrthoDB" id="10251809at2759"/>
<dbReference type="EMBL" id="MCFF01000001">
    <property type="protein sequence ID" value="ORZ28696.1"/>
    <property type="molecule type" value="Genomic_DNA"/>
</dbReference>
<evidence type="ECO:0000256" key="1">
    <source>
        <dbReference type="ARBA" id="ARBA00022441"/>
    </source>
</evidence>
<evidence type="ECO:0000313" key="7">
    <source>
        <dbReference type="Proteomes" id="UP000193648"/>
    </source>
</evidence>
<dbReference type="GeneID" id="33562062"/>
<reference evidence="6 7" key="1">
    <citation type="submission" date="2016-07" db="EMBL/GenBank/DDBJ databases">
        <title>Pervasive Adenine N6-methylation of Active Genes in Fungi.</title>
        <authorList>
            <consortium name="DOE Joint Genome Institute"/>
            <person name="Mondo S.J."/>
            <person name="Dannebaum R.O."/>
            <person name="Kuo R.C."/>
            <person name="Labutti K."/>
            <person name="Haridas S."/>
            <person name="Kuo A."/>
            <person name="Salamov A."/>
            <person name="Ahrendt S.R."/>
            <person name="Lipzen A."/>
            <person name="Sullivan W."/>
            <person name="Andreopoulos W.B."/>
            <person name="Clum A."/>
            <person name="Lindquist E."/>
            <person name="Daum C."/>
            <person name="Ramamoorthy G.K."/>
            <person name="Gryganskyi A."/>
            <person name="Culley D."/>
            <person name="Magnuson J.K."/>
            <person name="James T.Y."/>
            <person name="O'Malley M.A."/>
            <person name="Stajich J.E."/>
            <person name="Spatafora J.W."/>
            <person name="Visel A."/>
            <person name="Grigoriev I.V."/>
        </authorList>
    </citation>
    <scope>NUCLEOTIDE SEQUENCE [LARGE SCALE GENOMIC DNA]</scope>
    <source>
        <strain evidence="6 7">NRRL 3116</strain>
    </source>
</reference>